<dbReference type="RefSeq" id="WP_212528094.1">
    <property type="nucleotide sequence ID" value="NZ_JAGSOG010000034.1"/>
</dbReference>
<feature type="compositionally biased region" description="Low complexity" evidence="1">
    <location>
        <begin position="7"/>
        <end position="24"/>
    </location>
</feature>
<organism evidence="2 3">
    <name type="scientific">Actinospica durhamensis</name>
    <dbReference type="NCBI Taxonomy" id="1508375"/>
    <lineage>
        <taxon>Bacteria</taxon>
        <taxon>Bacillati</taxon>
        <taxon>Actinomycetota</taxon>
        <taxon>Actinomycetes</taxon>
        <taxon>Catenulisporales</taxon>
        <taxon>Actinospicaceae</taxon>
        <taxon>Actinospica</taxon>
    </lineage>
</organism>
<comment type="caution">
    <text evidence="2">The sequence shown here is derived from an EMBL/GenBank/DDBJ whole genome shotgun (WGS) entry which is preliminary data.</text>
</comment>
<reference evidence="2" key="1">
    <citation type="submission" date="2021-04" db="EMBL/GenBank/DDBJ databases">
        <title>Genome based classification of Actinospica acidithermotolerans sp. nov., an actinobacterium isolated from an Indonesian hot spring.</title>
        <authorList>
            <person name="Kusuma A.B."/>
            <person name="Putra K.E."/>
            <person name="Nafisah S."/>
            <person name="Loh J."/>
            <person name="Nouioui I."/>
            <person name="Goodfellow M."/>
        </authorList>
    </citation>
    <scope>NUCLEOTIDE SEQUENCE</scope>
    <source>
        <strain evidence="2">CSCA 57</strain>
    </source>
</reference>
<dbReference type="InterPro" id="IPR012334">
    <property type="entry name" value="Pectin_lyas_fold"/>
</dbReference>
<gene>
    <name evidence="2" type="ORF">KDL01_09885</name>
</gene>
<dbReference type="InterPro" id="IPR011050">
    <property type="entry name" value="Pectin_lyase_fold/virulence"/>
</dbReference>
<sequence>MAGIGLVPSTAGAASSAPADPVSASATSQTTATSLAAAAGFKTYSSPAGNTVRLQKSVWQDTTNHLAVLRASASTATAATGTIVYVTLPSAGCATDTGDGSAASPYCNVQDAVNAAAAGDTVEVTAAGGEQASTVTVTTSDLTIVGVGGKPMIAASPALVFDGASDVAVSNLTLRATNVAPPLVSIKGSAGITLDSLSMTEATIPVTAVSVDGASSDVTVSHSFLGPVESWEAGADAVQIASGAKNIDLASNLIIDEPIAAVGVTGLDVVGNTIMQSCDGAVDVEGASTGVSIENNVIEPISDAWGVGTSEKYCTGADLGWQPSVTVAAASVSGTVSDYNYFNPLTGYANDPYSWGGTAYGTLAGFQTASAQGAHDIDETSVFDMQPASSGGDTVPGYPIIPTNQTPVVGNANTGAPGMAGTDYYGTSPYTSRGAVQYTGVNPNLAISFSVTDSSALGVTLSFGITGETTFYVGDDPQVSWGDGTQTDVGFGGDTGTGTHSYAQLGTYDISITYTDGGHDYVSNSVSGVQTAGSEYTAYGPVRILDTRKGLGASTAPVASDGTLKLKVAGAGTSGATIPAGISAVVLNVTAVAPTANGVLTVYGDETRGGTAVARPSTSNLNFRTGQNVPNLVVVPVGANGVVDFYNNSAGRTQVVADVAGYFSEQVASEYTALNPTRILDTRKGTGTGKAAKIPANGQITLTVNGAGGGAIPSSGPTAVALNLTAVDATANGVITAYPAGETLPTVSNLNYPAGGAEANMAIVPVGTNGQIVLHNNGSSPVDLIADAFGYTESGTGADAYLPLAAPERVLDTRKGQSPVEAGAIDYLQFTQDSVIRGAVLNATVVSPTGNGFLSVYPFTLATASTVPSTSNLNYLTGQTVPNLVIVPPGTESDLQSYYDIGFYLGGKGTAQVVLDLFGVFENG</sequence>
<protein>
    <recommendedName>
        <fullName evidence="4">PKD domain-containing protein</fullName>
    </recommendedName>
</protein>
<evidence type="ECO:0008006" key="4">
    <source>
        <dbReference type="Google" id="ProtNLM"/>
    </source>
</evidence>
<dbReference type="Proteomes" id="UP000675781">
    <property type="component" value="Unassembled WGS sequence"/>
</dbReference>
<feature type="region of interest" description="Disordered" evidence="1">
    <location>
        <begin position="1"/>
        <end position="24"/>
    </location>
</feature>
<evidence type="ECO:0000256" key="1">
    <source>
        <dbReference type="SAM" id="MobiDB-lite"/>
    </source>
</evidence>
<dbReference type="SUPFAM" id="SSF51126">
    <property type="entry name" value="Pectin lyase-like"/>
    <property type="match status" value="1"/>
</dbReference>
<proteinExistence type="predicted"/>
<accession>A0A941IST4</accession>
<evidence type="ECO:0000313" key="2">
    <source>
        <dbReference type="EMBL" id="MBR7833576.1"/>
    </source>
</evidence>
<name>A0A941IST4_9ACTN</name>
<evidence type="ECO:0000313" key="3">
    <source>
        <dbReference type="Proteomes" id="UP000675781"/>
    </source>
</evidence>
<dbReference type="AlphaFoldDB" id="A0A941IST4"/>
<keyword evidence="3" id="KW-1185">Reference proteome</keyword>
<dbReference type="EMBL" id="JAGSOG010000034">
    <property type="protein sequence ID" value="MBR7833576.1"/>
    <property type="molecule type" value="Genomic_DNA"/>
</dbReference>
<dbReference type="Gene3D" id="2.160.20.10">
    <property type="entry name" value="Single-stranded right-handed beta-helix, Pectin lyase-like"/>
    <property type="match status" value="1"/>
</dbReference>